<dbReference type="EMBL" id="VJZR01000024">
    <property type="protein sequence ID" value="TRX15961.1"/>
    <property type="molecule type" value="Genomic_DNA"/>
</dbReference>
<protein>
    <submittedName>
        <fullName evidence="1">Uncharacterized protein</fullName>
    </submittedName>
</protein>
<reference evidence="1 2" key="1">
    <citation type="submission" date="2019-07" db="EMBL/GenBank/DDBJ databases">
        <title>Novel species of Flavobacterium.</title>
        <authorList>
            <person name="Liu Q."/>
            <person name="Xin Y.-H."/>
        </authorList>
    </citation>
    <scope>NUCLEOTIDE SEQUENCE [LARGE SCALE GENOMIC DNA]</scope>
    <source>
        <strain evidence="1 2">LB3P56</strain>
    </source>
</reference>
<dbReference type="AlphaFoldDB" id="A0A553C613"/>
<accession>A0A553C613</accession>
<proteinExistence type="predicted"/>
<evidence type="ECO:0000313" key="2">
    <source>
        <dbReference type="Proteomes" id="UP000318585"/>
    </source>
</evidence>
<organism evidence="1 2">
    <name type="scientific">Flavobacterium franklandianum</name>
    <dbReference type="NCBI Taxonomy" id="2594430"/>
    <lineage>
        <taxon>Bacteria</taxon>
        <taxon>Pseudomonadati</taxon>
        <taxon>Bacteroidota</taxon>
        <taxon>Flavobacteriia</taxon>
        <taxon>Flavobacteriales</taxon>
        <taxon>Flavobacteriaceae</taxon>
        <taxon>Flavobacterium</taxon>
    </lineage>
</organism>
<gene>
    <name evidence="1" type="ORF">FNW17_15495</name>
</gene>
<dbReference type="Proteomes" id="UP000318585">
    <property type="component" value="Unassembled WGS sequence"/>
</dbReference>
<comment type="caution">
    <text evidence="1">The sequence shown here is derived from an EMBL/GenBank/DDBJ whole genome shotgun (WGS) entry which is preliminary data.</text>
</comment>
<sequence length="112" mass="13131">MITDLEFEKALTIIMSYQLQFDESLKKQINAKSKKININDNIGDSTFRVLQSYFLKEFNTELDRKDLLALDVTLLKLIDYDILKGYRGFGTSRLFNFKKLMVSHSIINKEEL</sequence>
<name>A0A553C613_9FLAO</name>
<evidence type="ECO:0000313" key="1">
    <source>
        <dbReference type="EMBL" id="TRX15961.1"/>
    </source>
</evidence>
<keyword evidence="2" id="KW-1185">Reference proteome</keyword>
<dbReference type="RefSeq" id="WP_144072128.1">
    <property type="nucleotide sequence ID" value="NZ_VJZR01000024.1"/>
</dbReference>